<evidence type="ECO:0000313" key="2">
    <source>
        <dbReference type="EMBL" id="GAA1769388.1"/>
    </source>
</evidence>
<keyword evidence="3" id="KW-1185">Reference proteome</keyword>
<feature type="region of interest" description="Disordered" evidence="1">
    <location>
        <begin position="108"/>
        <end position="159"/>
    </location>
</feature>
<sequence length="159" mass="17007">MDAVAVIESDVRDLIRRSALDPVVDAVEIRRVVRDAVADYDDRSISGALPRLPDLDAAAKSILDAVAGFGPLQQYFDDPAVEEIWINEPPCVVNCLLDIEARTALRHKGSARPRGDAGSVGRAVVGRAQGRGGRAARAAPRHPLSDGVRDPRSIVTPRG</sequence>
<evidence type="ECO:0000256" key="1">
    <source>
        <dbReference type="SAM" id="MobiDB-lite"/>
    </source>
</evidence>
<gene>
    <name evidence="2" type="ORF">GCM10009810_29820</name>
</gene>
<evidence type="ECO:0000313" key="3">
    <source>
        <dbReference type="Proteomes" id="UP001501475"/>
    </source>
</evidence>
<feature type="compositionally biased region" description="Low complexity" evidence="1">
    <location>
        <begin position="116"/>
        <end position="128"/>
    </location>
</feature>
<comment type="caution">
    <text evidence="2">The sequence shown here is derived from an EMBL/GenBank/DDBJ whole genome shotgun (WGS) entry which is preliminary data.</text>
</comment>
<organism evidence="2 3">
    <name type="scientific">Nostocoides vanveenii</name>
    <dbReference type="NCBI Taxonomy" id="330835"/>
    <lineage>
        <taxon>Bacteria</taxon>
        <taxon>Bacillati</taxon>
        <taxon>Actinomycetota</taxon>
        <taxon>Actinomycetes</taxon>
        <taxon>Micrococcales</taxon>
        <taxon>Intrasporangiaceae</taxon>
        <taxon>Nostocoides</taxon>
    </lineage>
</organism>
<feature type="compositionally biased region" description="Basic and acidic residues" evidence="1">
    <location>
        <begin position="143"/>
        <end position="152"/>
    </location>
</feature>
<dbReference type="RefSeq" id="WP_344067605.1">
    <property type="nucleotide sequence ID" value="NZ_BAAAPN010000059.1"/>
</dbReference>
<name>A0ABN2KZI9_9MICO</name>
<reference evidence="3" key="1">
    <citation type="journal article" date="2019" name="Int. J. Syst. Evol. Microbiol.">
        <title>The Global Catalogue of Microorganisms (GCM) 10K type strain sequencing project: providing services to taxonomists for standard genome sequencing and annotation.</title>
        <authorList>
            <consortium name="The Broad Institute Genomics Platform"/>
            <consortium name="The Broad Institute Genome Sequencing Center for Infectious Disease"/>
            <person name="Wu L."/>
            <person name="Ma J."/>
        </authorList>
    </citation>
    <scope>NUCLEOTIDE SEQUENCE [LARGE SCALE GENOMIC DNA]</scope>
    <source>
        <strain evidence="3">JCM 15591</strain>
    </source>
</reference>
<dbReference type="Proteomes" id="UP001501475">
    <property type="component" value="Unassembled WGS sequence"/>
</dbReference>
<accession>A0ABN2KZI9</accession>
<proteinExistence type="predicted"/>
<dbReference type="Gene3D" id="3.30.450.380">
    <property type="match status" value="1"/>
</dbReference>
<protein>
    <submittedName>
        <fullName evidence="2">Uncharacterized protein</fullName>
    </submittedName>
</protein>
<dbReference type="EMBL" id="BAAAPN010000059">
    <property type="protein sequence ID" value="GAA1769388.1"/>
    <property type="molecule type" value="Genomic_DNA"/>
</dbReference>